<name>A0A199UAJ9_MANES</name>
<dbReference type="AlphaFoldDB" id="A0A199UAJ9"/>
<dbReference type="EMBL" id="KV450660">
    <property type="protein sequence ID" value="OAY21780.1"/>
    <property type="molecule type" value="Genomic_DNA"/>
</dbReference>
<reference evidence="1" key="1">
    <citation type="submission" date="2016-02" db="EMBL/GenBank/DDBJ databases">
        <title>WGS assembly of Manihot esculenta.</title>
        <authorList>
            <person name="Bredeson J.V."/>
            <person name="Prochnik S.E."/>
            <person name="Lyons J.B."/>
            <person name="Schmutz J."/>
            <person name="Grimwood J."/>
            <person name="Vrebalov J."/>
            <person name="Bart R.S."/>
            <person name="Amuge T."/>
            <person name="Ferguson M.E."/>
            <person name="Green R."/>
            <person name="Putnam N."/>
            <person name="Stites J."/>
            <person name="Rounsley S."/>
            <person name="Rokhsar D.S."/>
        </authorList>
    </citation>
    <scope>NUCLEOTIDE SEQUENCE [LARGE SCALE GENOMIC DNA]</scope>
    <source>
        <tissue evidence="1">Leaf</tissue>
    </source>
</reference>
<gene>
    <name evidence="1" type="ORF">MANES_S057600</name>
</gene>
<organism evidence="1">
    <name type="scientific">Manihot esculenta</name>
    <name type="common">Cassava</name>
    <name type="synonym">Jatropha manihot</name>
    <dbReference type="NCBI Taxonomy" id="3983"/>
    <lineage>
        <taxon>Eukaryota</taxon>
        <taxon>Viridiplantae</taxon>
        <taxon>Streptophyta</taxon>
        <taxon>Embryophyta</taxon>
        <taxon>Tracheophyta</taxon>
        <taxon>Spermatophyta</taxon>
        <taxon>Magnoliopsida</taxon>
        <taxon>eudicotyledons</taxon>
        <taxon>Gunneridae</taxon>
        <taxon>Pentapetalae</taxon>
        <taxon>rosids</taxon>
        <taxon>fabids</taxon>
        <taxon>Malpighiales</taxon>
        <taxon>Euphorbiaceae</taxon>
        <taxon>Crotonoideae</taxon>
        <taxon>Manihoteae</taxon>
        <taxon>Manihot</taxon>
    </lineage>
</organism>
<protein>
    <submittedName>
        <fullName evidence="1">Uncharacterized protein</fullName>
    </submittedName>
</protein>
<evidence type="ECO:0000313" key="1">
    <source>
        <dbReference type="EMBL" id="OAY21780.1"/>
    </source>
</evidence>
<sequence>MHYGEMKIPNTLAFVLLKWKEDARKGEKKIKHEKGG</sequence>
<accession>A0A199UAJ9</accession>
<proteinExistence type="predicted"/>